<dbReference type="PROSITE" id="PS50112">
    <property type="entry name" value="PAS"/>
    <property type="match status" value="1"/>
</dbReference>
<comment type="caution">
    <text evidence="17">The sequence shown here is derived from an EMBL/GenBank/DDBJ whole genome shotgun (WGS) entry which is preliminary data.</text>
</comment>
<dbReference type="Pfam" id="PF13581">
    <property type="entry name" value="HATPase_c_2"/>
    <property type="match status" value="1"/>
</dbReference>
<name>A0ABN3DR95_9ACTN</name>
<feature type="domain" description="PAS" evidence="15">
    <location>
        <begin position="233"/>
        <end position="272"/>
    </location>
</feature>
<evidence type="ECO:0000313" key="17">
    <source>
        <dbReference type="EMBL" id="GAA2239829.1"/>
    </source>
</evidence>
<dbReference type="InterPro" id="IPR035965">
    <property type="entry name" value="PAS-like_dom_sf"/>
</dbReference>
<keyword evidence="8" id="KW-0378">Hydrolase</keyword>
<dbReference type="SUPFAM" id="SSF103190">
    <property type="entry name" value="Sensory domain-like"/>
    <property type="match status" value="1"/>
</dbReference>
<evidence type="ECO:0000256" key="11">
    <source>
        <dbReference type="ARBA" id="ARBA00023012"/>
    </source>
</evidence>
<keyword evidence="2" id="KW-1003">Cell membrane</keyword>
<dbReference type="SMART" id="SM00331">
    <property type="entry name" value="PP2C_SIG"/>
    <property type="match status" value="1"/>
</dbReference>
<dbReference type="InterPro" id="IPR029151">
    <property type="entry name" value="Sensor-like_sf"/>
</dbReference>
<dbReference type="InterPro" id="IPR003018">
    <property type="entry name" value="GAF"/>
</dbReference>
<dbReference type="SUPFAM" id="SSF55781">
    <property type="entry name" value="GAF domain-like"/>
    <property type="match status" value="1"/>
</dbReference>
<dbReference type="InterPro" id="IPR036890">
    <property type="entry name" value="HATPase_C_sf"/>
</dbReference>
<dbReference type="InterPro" id="IPR000014">
    <property type="entry name" value="PAS"/>
</dbReference>
<keyword evidence="4" id="KW-0808">Transferase</keyword>
<evidence type="ECO:0000256" key="13">
    <source>
        <dbReference type="SAM" id="MobiDB-lite"/>
    </source>
</evidence>
<keyword evidence="5 14" id="KW-0812">Transmembrane</keyword>
<evidence type="ECO:0000313" key="18">
    <source>
        <dbReference type="Proteomes" id="UP001500305"/>
    </source>
</evidence>
<dbReference type="SUPFAM" id="SSF55785">
    <property type="entry name" value="PYP-like sensor domain (PAS domain)"/>
    <property type="match status" value="1"/>
</dbReference>
<evidence type="ECO:0000256" key="8">
    <source>
        <dbReference type="ARBA" id="ARBA00022801"/>
    </source>
</evidence>
<evidence type="ECO:0000259" key="15">
    <source>
        <dbReference type="PROSITE" id="PS50112"/>
    </source>
</evidence>
<dbReference type="SUPFAM" id="SSF81606">
    <property type="entry name" value="PP2C-like"/>
    <property type="match status" value="1"/>
</dbReference>
<evidence type="ECO:0000256" key="9">
    <source>
        <dbReference type="ARBA" id="ARBA00022840"/>
    </source>
</evidence>
<evidence type="ECO:0000256" key="1">
    <source>
        <dbReference type="ARBA" id="ARBA00004651"/>
    </source>
</evidence>
<dbReference type="PANTHER" id="PTHR43156">
    <property type="entry name" value="STAGE II SPORULATION PROTEIN E-RELATED"/>
    <property type="match status" value="1"/>
</dbReference>
<dbReference type="Gene3D" id="3.30.450.20">
    <property type="entry name" value="PAS domain"/>
    <property type="match status" value="2"/>
</dbReference>
<dbReference type="Gene3D" id="3.30.450.40">
    <property type="match status" value="1"/>
</dbReference>
<dbReference type="InterPro" id="IPR033463">
    <property type="entry name" value="sCache_3"/>
</dbReference>
<dbReference type="Proteomes" id="UP001500305">
    <property type="component" value="Unassembled WGS sequence"/>
</dbReference>
<feature type="transmembrane region" description="Helical" evidence="14">
    <location>
        <begin position="36"/>
        <end position="56"/>
    </location>
</feature>
<evidence type="ECO:0000259" key="16">
    <source>
        <dbReference type="PROSITE" id="PS51746"/>
    </source>
</evidence>
<keyword evidence="18" id="KW-1185">Reference proteome</keyword>
<evidence type="ECO:0000256" key="6">
    <source>
        <dbReference type="ARBA" id="ARBA00022741"/>
    </source>
</evidence>
<dbReference type="InterPro" id="IPR052016">
    <property type="entry name" value="Bact_Sigma-Reg"/>
</dbReference>
<keyword evidence="6" id="KW-0547">Nucleotide-binding</keyword>
<evidence type="ECO:0000256" key="4">
    <source>
        <dbReference type="ARBA" id="ARBA00022679"/>
    </source>
</evidence>
<keyword evidence="9" id="KW-0067">ATP-binding</keyword>
<evidence type="ECO:0000256" key="2">
    <source>
        <dbReference type="ARBA" id="ARBA00022475"/>
    </source>
</evidence>
<keyword evidence="10 14" id="KW-1133">Transmembrane helix</keyword>
<evidence type="ECO:0000256" key="5">
    <source>
        <dbReference type="ARBA" id="ARBA00022692"/>
    </source>
</evidence>
<dbReference type="InterPro" id="IPR036457">
    <property type="entry name" value="PPM-type-like_dom_sf"/>
</dbReference>
<keyword evidence="11" id="KW-0902">Two-component regulatory system</keyword>
<comment type="subcellular location">
    <subcellularLocation>
        <location evidence="1">Cell membrane</location>
        <topology evidence="1">Multi-pass membrane protein</topology>
    </subcellularLocation>
</comment>
<dbReference type="SMART" id="SM00091">
    <property type="entry name" value="PAS"/>
    <property type="match status" value="1"/>
</dbReference>
<dbReference type="InterPro" id="IPR001932">
    <property type="entry name" value="PPM-type_phosphatase-like_dom"/>
</dbReference>
<evidence type="ECO:0000256" key="12">
    <source>
        <dbReference type="ARBA" id="ARBA00023136"/>
    </source>
</evidence>
<dbReference type="InterPro" id="IPR013767">
    <property type="entry name" value="PAS_fold"/>
</dbReference>
<protein>
    <submittedName>
        <fullName evidence="17">SpoIIE family protein phosphatase/ATP-binding protein</fullName>
    </submittedName>
</protein>
<dbReference type="Pfam" id="PF01590">
    <property type="entry name" value="GAF"/>
    <property type="match status" value="1"/>
</dbReference>
<feature type="region of interest" description="Disordered" evidence="13">
    <location>
        <begin position="1"/>
        <end position="22"/>
    </location>
</feature>
<evidence type="ECO:0000256" key="14">
    <source>
        <dbReference type="SAM" id="Phobius"/>
    </source>
</evidence>
<evidence type="ECO:0000256" key="7">
    <source>
        <dbReference type="ARBA" id="ARBA00022777"/>
    </source>
</evidence>
<dbReference type="SUPFAM" id="SSF55874">
    <property type="entry name" value="ATPase domain of HSP90 chaperone/DNA topoisomerase II/histidine kinase"/>
    <property type="match status" value="1"/>
</dbReference>
<dbReference type="PANTHER" id="PTHR43156:SF2">
    <property type="entry name" value="STAGE II SPORULATION PROTEIN E"/>
    <property type="match status" value="1"/>
</dbReference>
<dbReference type="PROSITE" id="PS51746">
    <property type="entry name" value="PPM_2"/>
    <property type="match status" value="1"/>
</dbReference>
<dbReference type="EMBL" id="BAAATR010000007">
    <property type="protein sequence ID" value="GAA2239829.1"/>
    <property type="molecule type" value="Genomic_DNA"/>
</dbReference>
<keyword evidence="12 14" id="KW-0472">Membrane</keyword>
<dbReference type="Gene3D" id="3.60.40.10">
    <property type="entry name" value="PPM-type phosphatase domain"/>
    <property type="match status" value="1"/>
</dbReference>
<feature type="transmembrane region" description="Helical" evidence="14">
    <location>
        <begin position="193"/>
        <end position="212"/>
    </location>
</feature>
<dbReference type="InterPro" id="IPR003594">
    <property type="entry name" value="HATPase_dom"/>
</dbReference>
<evidence type="ECO:0000256" key="10">
    <source>
        <dbReference type="ARBA" id="ARBA00022989"/>
    </source>
</evidence>
<feature type="domain" description="PPM-type phosphatase" evidence="16">
    <location>
        <begin position="554"/>
        <end position="770"/>
    </location>
</feature>
<sequence>MRDGGGGQDPGTGLKVPARPNRRSRFGAGGVAGRVLLWQLAAVVLLVAAATTALVIQIGKDMRRDATDRSLAAAEAFAHAPGMVPALRSTDPTAALQPFAEPARKESGVDFVSVLSPDGIRYTGPVSGLIGKRADGDIARAAAGQAVTETYRGPLGEAVRAIVPVTDPTGRLVGMVSAGIRTGNVVSTVDHRLPLLLGAAALALALAVSGATQMSRRLRRQTHGLGPTGITRMFEHHDAVLHAVREGVLIIDQDGRLLLANDEAKRLLGLPPAPEYQHLSTLDLDPAVTELLLSGRAAEDEVFPVGERLIAVNHRPTAIYGGPLGSVATLRDTTELRAVAGLAQVARERLRLLYQAGKRIGTTLDVVRTAEELAEVAVPRFADIATVDLLDPVLAGDEPGTDLLTVMRRVVARGIEGNWPLYGVGESIEWIPGAAQTRNLESGRASMVTDLRADQAWRTQDEERSEEILRRGLHSQITAPMRARGVTLGMAIFWRGAATPEPFTEDDLSLAEELVAGAAVCIDNARRYTREHAVAVTLQRSLLPRRLPEQNALEVAHRYLPAQAGVGGDWFDIIALPGARVALVVGDVVGHGLHAAATMGRLRTAIHNFSSLDIAPDELLGHLDELVATIDQDKTVESDGGTVTGATCLYAIYDPVSGVCTVARAGHPPPVIVQPDGTAVFPDVPGNPPLGTAALPFEVTELRLPQDSRIVLYTNGLVHSRHRDLDVGMQLLRTTVAGPGRTPEETCEAVLATALPPHPSDDIALLVARTRLLAERQVAEWQVPADPAAVSRIRTECASRLADWGLDEIAFTTELILSELITNAIRYGAQPITVRLICDRYLTCEVADASSTSPHPRHASSTDEGGRGLFLVAQFANRWGTRYTAHGKVIWTEQSLVSDAPDRRD</sequence>
<keyword evidence="7" id="KW-0418">Kinase</keyword>
<dbReference type="RefSeq" id="WP_344636056.1">
    <property type="nucleotide sequence ID" value="NZ_BAAATR010000007.1"/>
</dbReference>
<proteinExistence type="predicted"/>
<dbReference type="Pfam" id="PF17203">
    <property type="entry name" value="sCache_3_2"/>
    <property type="match status" value="1"/>
</dbReference>
<dbReference type="Pfam" id="PF00989">
    <property type="entry name" value="PAS"/>
    <property type="match status" value="1"/>
</dbReference>
<evidence type="ECO:0000256" key="3">
    <source>
        <dbReference type="ARBA" id="ARBA00022553"/>
    </source>
</evidence>
<keyword evidence="3" id="KW-0597">Phosphoprotein</keyword>
<dbReference type="CDD" id="cd00130">
    <property type="entry name" value="PAS"/>
    <property type="match status" value="1"/>
</dbReference>
<organism evidence="17 18">
    <name type="scientific">Kitasatospora cystarginea</name>
    <dbReference type="NCBI Taxonomy" id="58350"/>
    <lineage>
        <taxon>Bacteria</taxon>
        <taxon>Bacillati</taxon>
        <taxon>Actinomycetota</taxon>
        <taxon>Actinomycetes</taxon>
        <taxon>Kitasatosporales</taxon>
        <taxon>Streptomycetaceae</taxon>
        <taxon>Kitasatospora</taxon>
    </lineage>
</organism>
<feature type="compositionally biased region" description="Gly residues" evidence="13">
    <location>
        <begin position="1"/>
        <end position="10"/>
    </location>
</feature>
<dbReference type="Pfam" id="PF07228">
    <property type="entry name" value="SpoIIE"/>
    <property type="match status" value="1"/>
</dbReference>
<dbReference type="Gene3D" id="3.30.565.10">
    <property type="entry name" value="Histidine kinase-like ATPase, C-terminal domain"/>
    <property type="match status" value="1"/>
</dbReference>
<reference evidence="17 18" key="1">
    <citation type="journal article" date="2019" name="Int. J. Syst. Evol. Microbiol.">
        <title>The Global Catalogue of Microorganisms (GCM) 10K type strain sequencing project: providing services to taxonomists for standard genome sequencing and annotation.</title>
        <authorList>
            <consortium name="The Broad Institute Genomics Platform"/>
            <consortium name="The Broad Institute Genome Sequencing Center for Infectious Disease"/>
            <person name="Wu L."/>
            <person name="Ma J."/>
        </authorList>
    </citation>
    <scope>NUCLEOTIDE SEQUENCE [LARGE SCALE GENOMIC DNA]</scope>
    <source>
        <strain evidence="17 18">JCM 7356</strain>
    </source>
</reference>
<dbReference type="InterPro" id="IPR029016">
    <property type="entry name" value="GAF-like_dom_sf"/>
</dbReference>
<dbReference type="CDD" id="cd16936">
    <property type="entry name" value="HATPase_RsbW-like"/>
    <property type="match status" value="1"/>
</dbReference>
<accession>A0ABN3DR95</accession>
<gene>
    <name evidence="17" type="ORF">GCM10010430_21470</name>
</gene>